<dbReference type="InterPro" id="IPR016024">
    <property type="entry name" value="ARM-type_fold"/>
</dbReference>
<keyword evidence="3" id="KW-1185">Reference proteome</keyword>
<sequence length="160" mass="17992">GYQIKPHMYATIENLPTFLVELSKVLANPVNSQVARVASSSIKNLLTSKDPDVKAKYQHRWVAIDVNACWEIKSYVLWTLGMKNYQPSSASQCVAGIASAEKRVNRWPQLIPQLVANVSDPNCTEHIKELILECTATHYAKYKSSRNSQLLSPMFVKSQL</sequence>
<proteinExistence type="predicted"/>
<dbReference type="InterPro" id="IPR001494">
    <property type="entry name" value="Importin-beta_N"/>
</dbReference>
<dbReference type="Gene3D" id="1.25.10.10">
    <property type="entry name" value="Leucine-rich Repeat Variant"/>
    <property type="match status" value="1"/>
</dbReference>
<dbReference type="Ensembl" id="ENSLLET00000050192.1">
    <property type="protein sequence ID" value="ENSLLEP00000048307.1"/>
    <property type="gene ID" value="ENSLLEG00000030468.1"/>
</dbReference>
<dbReference type="SUPFAM" id="SSF48371">
    <property type="entry name" value="ARM repeat"/>
    <property type="match status" value="1"/>
</dbReference>
<dbReference type="InterPro" id="IPR011989">
    <property type="entry name" value="ARM-like"/>
</dbReference>
<accession>A0A8C5R8Z3</accession>
<feature type="domain" description="Importin N-terminal" evidence="1">
    <location>
        <begin position="5"/>
        <end position="82"/>
    </location>
</feature>
<dbReference type="AlphaFoldDB" id="A0A8C5R8Z3"/>
<name>A0A8C5R8Z3_9ANUR</name>
<evidence type="ECO:0000313" key="3">
    <source>
        <dbReference type="Proteomes" id="UP000694569"/>
    </source>
</evidence>
<dbReference type="GO" id="GO:0006886">
    <property type="term" value="P:intracellular protein transport"/>
    <property type="evidence" value="ECO:0007669"/>
    <property type="project" value="InterPro"/>
</dbReference>
<dbReference type="OrthoDB" id="10263328at2759"/>
<protein>
    <recommendedName>
        <fullName evidence="1">Importin N-terminal domain-containing protein</fullName>
    </recommendedName>
</protein>
<reference evidence="2" key="2">
    <citation type="submission" date="2025-09" db="UniProtKB">
        <authorList>
            <consortium name="Ensembl"/>
        </authorList>
    </citation>
    <scope>IDENTIFICATION</scope>
</reference>
<dbReference type="Proteomes" id="UP000694569">
    <property type="component" value="Unplaced"/>
</dbReference>
<reference evidence="2" key="1">
    <citation type="submission" date="2025-08" db="UniProtKB">
        <authorList>
            <consortium name="Ensembl"/>
        </authorList>
    </citation>
    <scope>IDENTIFICATION</scope>
</reference>
<dbReference type="PROSITE" id="PS50166">
    <property type="entry name" value="IMPORTIN_B_NT"/>
    <property type="match status" value="1"/>
</dbReference>
<organism evidence="2 3">
    <name type="scientific">Leptobrachium leishanense</name>
    <name type="common">Leishan spiny toad</name>
    <dbReference type="NCBI Taxonomy" id="445787"/>
    <lineage>
        <taxon>Eukaryota</taxon>
        <taxon>Metazoa</taxon>
        <taxon>Chordata</taxon>
        <taxon>Craniata</taxon>
        <taxon>Vertebrata</taxon>
        <taxon>Euteleostomi</taxon>
        <taxon>Amphibia</taxon>
        <taxon>Batrachia</taxon>
        <taxon>Anura</taxon>
        <taxon>Pelobatoidea</taxon>
        <taxon>Megophryidae</taxon>
        <taxon>Leptobrachium</taxon>
    </lineage>
</organism>
<evidence type="ECO:0000259" key="1">
    <source>
        <dbReference type="PROSITE" id="PS50166"/>
    </source>
</evidence>
<evidence type="ECO:0000313" key="2">
    <source>
        <dbReference type="Ensembl" id="ENSLLEP00000048307.1"/>
    </source>
</evidence>
<dbReference type="GO" id="GO:0031267">
    <property type="term" value="F:small GTPase binding"/>
    <property type="evidence" value="ECO:0007669"/>
    <property type="project" value="InterPro"/>
</dbReference>
<dbReference type="Pfam" id="PF03810">
    <property type="entry name" value="IBN_N"/>
    <property type="match status" value="1"/>
</dbReference>